<protein>
    <submittedName>
        <fullName evidence="2">DUF385 domain-containing protein</fullName>
    </submittedName>
    <submittedName>
        <fullName evidence="1">Nitroreductase/quinone reductase family protein</fullName>
    </submittedName>
</protein>
<dbReference type="RefSeq" id="WP_037129595.1">
    <property type="nucleotide sequence ID" value="NZ_AP023172.1"/>
</dbReference>
<dbReference type="Proteomes" id="UP001217325">
    <property type="component" value="Unassembled WGS sequence"/>
</dbReference>
<reference evidence="1" key="2">
    <citation type="submission" date="2023-02" db="EMBL/GenBank/DDBJ databases">
        <title>A novel hydrolase synthesized by Rhodococcus erythropolis HQ is responsible for the detoxification of Zearalenone.</title>
        <authorList>
            <person name="Hu J."/>
            <person name="Xu J."/>
        </authorList>
    </citation>
    <scope>NUCLEOTIDE SEQUENCE</scope>
    <source>
        <strain evidence="1">HQ</strain>
    </source>
</reference>
<sequence>MNTFQRVSAAVNVVVQPLIGAPIVGKLLGRSMTVITYVGRKSGRTFSAPVSYKRKGDHVTIGVAMPDKKSWWRNFYPEQGPIVLQLDGIDRPGEALAHRKGKGVYVSVELAPVD</sequence>
<dbReference type="EMBL" id="NOVD01000050">
    <property type="protein sequence ID" value="PCK23510.1"/>
    <property type="molecule type" value="Genomic_DNA"/>
</dbReference>
<dbReference type="KEGG" id="rqi:C1M55_06140"/>
<comment type="caution">
    <text evidence="2">The sequence shown here is derived from an EMBL/GenBank/DDBJ whole genome shotgun (WGS) entry which is preliminary data.</text>
</comment>
<dbReference type="GeneID" id="64139180"/>
<evidence type="ECO:0000313" key="3">
    <source>
        <dbReference type="Proteomes" id="UP000230886"/>
    </source>
</evidence>
<evidence type="ECO:0000313" key="1">
    <source>
        <dbReference type="EMBL" id="MDE8645694.1"/>
    </source>
</evidence>
<dbReference type="Proteomes" id="UP000230886">
    <property type="component" value="Unassembled WGS sequence"/>
</dbReference>
<organism evidence="2 3">
    <name type="scientific">Rhodococcus qingshengii</name>
    <dbReference type="NCBI Taxonomy" id="334542"/>
    <lineage>
        <taxon>Bacteria</taxon>
        <taxon>Bacillati</taxon>
        <taxon>Actinomycetota</taxon>
        <taxon>Actinomycetes</taxon>
        <taxon>Mycobacteriales</taxon>
        <taxon>Nocardiaceae</taxon>
        <taxon>Rhodococcus</taxon>
        <taxon>Rhodococcus erythropolis group</taxon>
    </lineage>
</organism>
<accession>A0A069JAC8</accession>
<name>A0A069JAC8_RHOSG</name>
<reference evidence="2 3" key="1">
    <citation type="submission" date="2017-07" db="EMBL/GenBank/DDBJ databases">
        <title>Draft sequence of Rhodococcus enclensis 23b-28.</title>
        <authorList>
            <person name="Besaury L."/>
            <person name="Sancelme M."/>
            <person name="Amato P."/>
            <person name="Lallement A."/>
            <person name="Delort A.-M."/>
        </authorList>
    </citation>
    <scope>NUCLEOTIDE SEQUENCE [LARGE SCALE GENOMIC DNA]</scope>
    <source>
        <strain evidence="2 3">23b-28</strain>
    </source>
</reference>
<dbReference type="EMBL" id="JARDXE010000007">
    <property type="protein sequence ID" value="MDE8645694.1"/>
    <property type="molecule type" value="Genomic_DNA"/>
</dbReference>
<dbReference type="InterPro" id="IPR012349">
    <property type="entry name" value="Split_barrel_FMN-bd"/>
</dbReference>
<accession>A0A2A5J1Q1</accession>
<evidence type="ECO:0000313" key="2">
    <source>
        <dbReference type="EMBL" id="PCK23510.1"/>
    </source>
</evidence>
<dbReference type="Gene3D" id="2.30.110.10">
    <property type="entry name" value="Electron Transport, Fmn-binding Protein, Chain A"/>
    <property type="match status" value="1"/>
</dbReference>
<dbReference type="AlphaFoldDB" id="A0A069JAC8"/>
<gene>
    <name evidence="2" type="ORF">CHR55_30040</name>
    <name evidence="1" type="ORF">PXH69_12100</name>
</gene>
<proteinExistence type="predicted"/>